<dbReference type="InterPro" id="IPR037682">
    <property type="entry name" value="TonB_C"/>
</dbReference>
<evidence type="ECO:0000256" key="3">
    <source>
        <dbReference type="ARBA" id="ARBA00022448"/>
    </source>
</evidence>
<organism evidence="14 15">
    <name type="scientific">Usitatibacter rugosus</name>
    <dbReference type="NCBI Taxonomy" id="2732067"/>
    <lineage>
        <taxon>Bacteria</taxon>
        <taxon>Pseudomonadati</taxon>
        <taxon>Pseudomonadota</taxon>
        <taxon>Betaproteobacteria</taxon>
        <taxon>Nitrosomonadales</taxon>
        <taxon>Usitatibacteraceae</taxon>
        <taxon>Usitatibacter</taxon>
    </lineage>
</organism>
<keyword evidence="4 10" id="KW-1003">Cell membrane</keyword>
<evidence type="ECO:0000256" key="4">
    <source>
        <dbReference type="ARBA" id="ARBA00022475"/>
    </source>
</evidence>
<sequence length="250" mass="25808">MKRQTREMAAALAVCGLLATACGNSEAPSNKARANAPLKPAQGTLDGTSSNASADEATKERLARQEAATKLFDKSKAEPAPARAEAAKPAAPAPAPESVKTAAAAPAKAEPAKSAPAPAPEPVQRPVIPAEAGTQPTKGPEPVAPPKVEVAAAKAPAAQPPPPPALAAAKLVSRVEPDYPREAVIAGAERGSVKARMTLDGNGNVTRVEVVEANPRRLFDRAVVRALSQWHFNEGPSGRTVETEVEFRLK</sequence>
<dbReference type="GO" id="GO:0030288">
    <property type="term" value="C:outer membrane-bounded periplasmic space"/>
    <property type="evidence" value="ECO:0007669"/>
    <property type="project" value="InterPro"/>
</dbReference>
<evidence type="ECO:0000256" key="2">
    <source>
        <dbReference type="ARBA" id="ARBA00006555"/>
    </source>
</evidence>
<comment type="subcellular location">
    <subcellularLocation>
        <location evidence="1 10">Cell inner membrane</location>
        <topology evidence="1 10">Single-pass membrane protein</topology>
        <orientation evidence="1 10">Periplasmic side</orientation>
    </subcellularLocation>
</comment>
<dbReference type="EMBL" id="CP053069">
    <property type="protein sequence ID" value="QJR12391.1"/>
    <property type="molecule type" value="Genomic_DNA"/>
</dbReference>
<feature type="chain" id="PRO_5026894368" description="Protein TonB" evidence="12">
    <location>
        <begin position="28"/>
        <end position="250"/>
    </location>
</feature>
<evidence type="ECO:0000259" key="13">
    <source>
        <dbReference type="PROSITE" id="PS52015"/>
    </source>
</evidence>
<accession>A0A6M4GYP6</accession>
<dbReference type="KEGG" id="uru:DSM104443_03477"/>
<dbReference type="GO" id="GO:0015891">
    <property type="term" value="P:siderophore transport"/>
    <property type="evidence" value="ECO:0007669"/>
    <property type="project" value="InterPro"/>
</dbReference>
<dbReference type="GO" id="GO:0015031">
    <property type="term" value="P:protein transport"/>
    <property type="evidence" value="ECO:0007669"/>
    <property type="project" value="UniProtKB-UniRule"/>
</dbReference>
<dbReference type="RefSeq" id="WP_171094554.1">
    <property type="nucleotide sequence ID" value="NZ_CP053069.1"/>
</dbReference>
<dbReference type="GO" id="GO:0005886">
    <property type="term" value="C:plasma membrane"/>
    <property type="evidence" value="ECO:0007669"/>
    <property type="project" value="UniProtKB-SubCell"/>
</dbReference>
<feature type="region of interest" description="Disordered" evidence="11">
    <location>
        <begin position="24"/>
        <end position="165"/>
    </location>
</feature>
<keyword evidence="8" id="KW-1133">Transmembrane helix</keyword>
<keyword evidence="12" id="KW-0732">Signal</keyword>
<name>A0A6M4GYP6_9PROT</name>
<dbReference type="InterPro" id="IPR003538">
    <property type="entry name" value="TonB"/>
</dbReference>
<dbReference type="SUPFAM" id="SSF74653">
    <property type="entry name" value="TolA/TonB C-terminal domain"/>
    <property type="match status" value="1"/>
</dbReference>
<keyword evidence="9" id="KW-0472">Membrane</keyword>
<feature type="signal peptide" evidence="12">
    <location>
        <begin position="1"/>
        <end position="27"/>
    </location>
</feature>
<reference evidence="14 15" key="1">
    <citation type="submission" date="2020-04" db="EMBL/GenBank/DDBJ databases">
        <title>Usitatibacter rugosus gen. nov., sp. nov. and Usitatibacter palustris sp. nov., novel members of Usitatibacteraceae fam. nov. within the order Nitrosomonadales isolated from soil.</title>
        <authorList>
            <person name="Huber K.J."/>
            <person name="Neumann-Schaal M."/>
            <person name="Geppert A."/>
            <person name="Luckner M."/>
            <person name="Wanner G."/>
            <person name="Overmann J."/>
        </authorList>
    </citation>
    <scope>NUCLEOTIDE SEQUENCE [LARGE SCALE GENOMIC DNA]</scope>
    <source>
        <strain evidence="14 15">0125_3</strain>
    </source>
</reference>
<dbReference type="AlphaFoldDB" id="A0A6M4GYP6"/>
<gene>
    <name evidence="14" type="ORF">DSM104443_03477</name>
</gene>
<dbReference type="Gene3D" id="3.30.2420.10">
    <property type="entry name" value="TonB"/>
    <property type="match status" value="1"/>
</dbReference>
<evidence type="ECO:0000313" key="15">
    <source>
        <dbReference type="Proteomes" id="UP000501534"/>
    </source>
</evidence>
<dbReference type="InterPro" id="IPR006260">
    <property type="entry name" value="TonB/TolA_C"/>
</dbReference>
<dbReference type="PRINTS" id="PR01374">
    <property type="entry name" value="TONBPROTEIN"/>
</dbReference>
<keyword evidence="6" id="KW-0812">Transmembrane</keyword>
<evidence type="ECO:0000256" key="6">
    <source>
        <dbReference type="ARBA" id="ARBA00022692"/>
    </source>
</evidence>
<keyword evidence="15" id="KW-1185">Reference proteome</keyword>
<evidence type="ECO:0000256" key="1">
    <source>
        <dbReference type="ARBA" id="ARBA00004383"/>
    </source>
</evidence>
<evidence type="ECO:0000256" key="11">
    <source>
        <dbReference type="SAM" id="MobiDB-lite"/>
    </source>
</evidence>
<keyword evidence="3 10" id="KW-0813">Transport</keyword>
<keyword evidence="10" id="KW-0735">Signal-anchor</keyword>
<evidence type="ECO:0000256" key="12">
    <source>
        <dbReference type="SAM" id="SignalP"/>
    </source>
</evidence>
<evidence type="ECO:0000313" key="14">
    <source>
        <dbReference type="EMBL" id="QJR12391.1"/>
    </source>
</evidence>
<feature type="compositionally biased region" description="Low complexity" evidence="11">
    <location>
        <begin position="146"/>
        <end position="157"/>
    </location>
</feature>
<comment type="function">
    <text evidence="10">Interacts with outer membrane receptor proteins that carry out high-affinity binding and energy dependent uptake into the periplasmic space of specific substrates. It could act to transduce energy from the cytoplasmic membrane to specific energy-requiring processes in the outer membrane, resulting in the release into the periplasm of ligands bound by these outer membrane proteins.</text>
</comment>
<dbReference type="Pfam" id="PF03544">
    <property type="entry name" value="TonB_C"/>
    <property type="match status" value="1"/>
</dbReference>
<keyword evidence="7 10" id="KW-0653">Protein transport</keyword>
<feature type="domain" description="TonB C-terminal" evidence="13">
    <location>
        <begin position="164"/>
        <end position="250"/>
    </location>
</feature>
<evidence type="ECO:0000256" key="9">
    <source>
        <dbReference type="ARBA" id="ARBA00023136"/>
    </source>
</evidence>
<dbReference type="PROSITE" id="PS52015">
    <property type="entry name" value="TONB_CTD"/>
    <property type="match status" value="1"/>
</dbReference>
<protein>
    <recommendedName>
        <fullName evidence="10">Protein TonB</fullName>
    </recommendedName>
</protein>
<dbReference type="InterPro" id="IPR051045">
    <property type="entry name" value="TonB-dependent_transducer"/>
</dbReference>
<dbReference type="GO" id="GO:0055085">
    <property type="term" value="P:transmembrane transport"/>
    <property type="evidence" value="ECO:0007669"/>
    <property type="project" value="InterPro"/>
</dbReference>
<dbReference type="GO" id="GO:0031992">
    <property type="term" value="F:energy transducer activity"/>
    <property type="evidence" value="ECO:0007669"/>
    <property type="project" value="InterPro"/>
</dbReference>
<evidence type="ECO:0000256" key="7">
    <source>
        <dbReference type="ARBA" id="ARBA00022927"/>
    </source>
</evidence>
<evidence type="ECO:0000256" key="8">
    <source>
        <dbReference type="ARBA" id="ARBA00022989"/>
    </source>
</evidence>
<proteinExistence type="inferred from homology"/>
<evidence type="ECO:0000256" key="10">
    <source>
        <dbReference type="RuleBase" id="RU362123"/>
    </source>
</evidence>
<keyword evidence="5 10" id="KW-0997">Cell inner membrane</keyword>
<evidence type="ECO:0000256" key="5">
    <source>
        <dbReference type="ARBA" id="ARBA00022519"/>
    </source>
</evidence>
<comment type="similarity">
    <text evidence="2 10">Belongs to the TonB family.</text>
</comment>
<dbReference type="PANTHER" id="PTHR33446">
    <property type="entry name" value="PROTEIN TONB-RELATED"/>
    <property type="match status" value="1"/>
</dbReference>
<feature type="compositionally biased region" description="Low complexity" evidence="11">
    <location>
        <begin position="78"/>
        <end position="116"/>
    </location>
</feature>
<dbReference type="PROSITE" id="PS51257">
    <property type="entry name" value="PROKAR_LIPOPROTEIN"/>
    <property type="match status" value="1"/>
</dbReference>
<dbReference type="Proteomes" id="UP000501534">
    <property type="component" value="Chromosome"/>
</dbReference>
<dbReference type="NCBIfam" id="TIGR01352">
    <property type="entry name" value="tonB_Cterm"/>
    <property type="match status" value="1"/>
</dbReference>